<evidence type="ECO:0000256" key="1">
    <source>
        <dbReference type="ARBA" id="ARBA00004141"/>
    </source>
</evidence>
<dbReference type="InterPro" id="IPR029063">
    <property type="entry name" value="SAM-dependent_MTases_sf"/>
</dbReference>
<comment type="similarity">
    <text evidence="2 11">Belongs to the multi antimicrobial extrusion (MATE) (TC 2.A.66.1) family.</text>
</comment>
<dbReference type="CDD" id="cd13132">
    <property type="entry name" value="MATE_eukaryotic"/>
    <property type="match status" value="1"/>
</dbReference>
<dbReference type="AlphaFoldDB" id="A0AAV5LZU9"/>
<gene>
    <name evidence="12" type="ORF">SLEP1_g50309</name>
</gene>
<keyword evidence="13" id="KW-1185">Reference proteome</keyword>
<dbReference type="InterPro" id="IPR002528">
    <property type="entry name" value="MATE_fam"/>
</dbReference>
<name>A0AAV5LZU9_9ROSI</name>
<keyword evidence="5" id="KW-0808">Transferase</keyword>
<evidence type="ECO:0000256" key="9">
    <source>
        <dbReference type="ARBA" id="ARBA00022989"/>
    </source>
</evidence>
<evidence type="ECO:0000313" key="12">
    <source>
        <dbReference type="EMBL" id="GKV42961.1"/>
    </source>
</evidence>
<dbReference type="SUPFAM" id="SSF53335">
    <property type="entry name" value="S-adenosyl-L-methionine-dependent methyltransferases"/>
    <property type="match status" value="1"/>
</dbReference>
<keyword evidence="9 11" id="KW-1133">Transmembrane helix</keyword>
<feature type="transmembrane region" description="Helical" evidence="11">
    <location>
        <begin position="123"/>
        <end position="143"/>
    </location>
</feature>
<dbReference type="Pfam" id="PF01554">
    <property type="entry name" value="MatE"/>
    <property type="match status" value="2"/>
</dbReference>
<dbReference type="Proteomes" id="UP001054252">
    <property type="component" value="Unassembled WGS sequence"/>
</dbReference>
<evidence type="ECO:0000256" key="10">
    <source>
        <dbReference type="ARBA" id="ARBA00023136"/>
    </source>
</evidence>
<dbReference type="EMBL" id="BPVZ01000163">
    <property type="protein sequence ID" value="GKV42961.1"/>
    <property type="molecule type" value="Genomic_DNA"/>
</dbReference>
<protein>
    <recommendedName>
        <fullName evidence="11">Protein DETOXIFICATION</fullName>
    </recommendedName>
    <alternativeName>
        <fullName evidence="11">Multidrug and toxic compound extrusion protein</fullName>
    </alternativeName>
</protein>
<evidence type="ECO:0000256" key="4">
    <source>
        <dbReference type="ARBA" id="ARBA00022603"/>
    </source>
</evidence>
<organism evidence="12 13">
    <name type="scientific">Rubroshorea leprosula</name>
    <dbReference type="NCBI Taxonomy" id="152421"/>
    <lineage>
        <taxon>Eukaryota</taxon>
        <taxon>Viridiplantae</taxon>
        <taxon>Streptophyta</taxon>
        <taxon>Embryophyta</taxon>
        <taxon>Tracheophyta</taxon>
        <taxon>Spermatophyta</taxon>
        <taxon>Magnoliopsida</taxon>
        <taxon>eudicotyledons</taxon>
        <taxon>Gunneridae</taxon>
        <taxon>Pentapetalae</taxon>
        <taxon>rosids</taxon>
        <taxon>malvids</taxon>
        <taxon>Malvales</taxon>
        <taxon>Dipterocarpaceae</taxon>
        <taxon>Rubroshorea</taxon>
    </lineage>
</organism>
<feature type="transmembrane region" description="Helical" evidence="11">
    <location>
        <begin position="302"/>
        <end position="324"/>
    </location>
</feature>
<dbReference type="InterPro" id="IPR005299">
    <property type="entry name" value="MeTrfase_7"/>
</dbReference>
<dbReference type="InterPro" id="IPR042086">
    <property type="entry name" value="MeTrfase_capping"/>
</dbReference>
<dbReference type="Gene3D" id="1.10.1200.270">
    <property type="entry name" value="Methyltransferase, alpha-helical capping domain"/>
    <property type="match status" value="1"/>
</dbReference>
<feature type="transmembrane region" description="Helical" evidence="11">
    <location>
        <begin position="81"/>
        <end position="102"/>
    </location>
</feature>
<keyword evidence="7" id="KW-0479">Metal-binding</keyword>
<evidence type="ECO:0000256" key="3">
    <source>
        <dbReference type="ARBA" id="ARBA00022448"/>
    </source>
</evidence>
<dbReference type="GO" id="GO:0015297">
    <property type="term" value="F:antiporter activity"/>
    <property type="evidence" value="ECO:0007669"/>
    <property type="project" value="InterPro"/>
</dbReference>
<dbReference type="GO" id="GO:0032259">
    <property type="term" value="P:methylation"/>
    <property type="evidence" value="ECO:0007669"/>
    <property type="project" value="UniProtKB-KW"/>
</dbReference>
<feature type="transmembrane region" description="Helical" evidence="11">
    <location>
        <begin position="44"/>
        <end position="61"/>
    </location>
</feature>
<comment type="caution">
    <text evidence="12">The sequence shown here is derived from an EMBL/GenBank/DDBJ whole genome shotgun (WGS) entry which is preliminary data.</text>
</comment>
<dbReference type="GO" id="GO:0042910">
    <property type="term" value="F:xenobiotic transmembrane transporter activity"/>
    <property type="evidence" value="ECO:0007669"/>
    <property type="project" value="InterPro"/>
</dbReference>
<evidence type="ECO:0000256" key="11">
    <source>
        <dbReference type="RuleBase" id="RU004914"/>
    </source>
</evidence>
<evidence type="ECO:0000256" key="5">
    <source>
        <dbReference type="ARBA" id="ARBA00022679"/>
    </source>
</evidence>
<dbReference type="NCBIfam" id="TIGR00797">
    <property type="entry name" value="matE"/>
    <property type="match status" value="1"/>
</dbReference>
<evidence type="ECO:0000256" key="2">
    <source>
        <dbReference type="ARBA" id="ARBA00010199"/>
    </source>
</evidence>
<feature type="transmembrane region" description="Helical" evidence="11">
    <location>
        <begin position="221"/>
        <end position="241"/>
    </location>
</feature>
<keyword evidence="10 11" id="KW-0472">Membrane</keyword>
<dbReference type="GO" id="GO:0008168">
    <property type="term" value="F:methyltransferase activity"/>
    <property type="evidence" value="ECO:0007669"/>
    <property type="project" value="UniProtKB-KW"/>
</dbReference>
<dbReference type="GO" id="GO:0016020">
    <property type="term" value="C:membrane"/>
    <property type="evidence" value="ECO:0007669"/>
    <property type="project" value="UniProtKB-SubCell"/>
</dbReference>
<evidence type="ECO:0000256" key="7">
    <source>
        <dbReference type="ARBA" id="ARBA00022723"/>
    </source>
</evidence>
<sequence>MAGDKVPFAEEDSMKMGLLADEDRRAGSGVTTLNYGYVEEVKRIGFLAGPMVAVNFSQYFLQVISVMMVGHLGELWLSSSAIAVSFCAVTGFSLLFGMASVLEPLCGQAYGAQQYGKLGNQTYGAIFCLMLVCIPLSILWIYMGDLLTLIGQDPQISHEAGKFAMWLLPAMYAYATFQPLVRFFQAQSLIIPMLVSSCYTFCFHIFLCWALVFKFGLGNNGAAFAISISYWLNVLFLVLYLKYSSSCEKTRVPKTMDLFKGIREFFHFAIPSAFMICLEWWSFELLTMLSGLLPNPKLETSVLSVCLAITSALYPIPEGLGAAASTRISNELGAGNAKAAGRSAFIVMLIVVSESVLVSATLFTSGHVFGYVFSNEKEVVDYVTAMAPLLCISVILDSLCVTLSGIARGSGWQDLGAYINLVAYYFCGVPIAILLGFWLQLRGKGLWMGMQAGALLQSVLLFIITSCTDWEKKGLVDEAKVDSFNIPIYYPSSEKVIAIVEKQGWFKIEQIQEIARPMIQQLSKQDIEKYALFVRGWAEVVVRDHFGVEIVDKIFNNFTEKLMKSGLLSDPSIAPAVDLFVLLMRTNN</sequence>
<proteinExistence type="inferred from homology"/>
<feature type="transmembrane region" description="Helical" evidence="11">
    <location>
        <begin position="262"/>
        <end position="282"/>
    </location>
</feature>
<accession>A0AAV5LZU9</accession>
<evidence type="ECO:0000256" key="6">
    <source>
        <dbReference type="ARBA" id="ARBA00022692"/>
    </source>
</evidence>
<keyword evidence="4" id="KW-0489">Methyltransferase</keyword>
<evidence type="ECO:0000313" key="13">
    <source>
        <dbReference type="Proteomes" id="UP001054252"/>
    </source>
</evidence>
<dbReference type="InterPro" id="IPR045069">
    <property type="entry name" value="MATE_euk"/>
</dbReference>
<keyword evidence="8" id="KW-0460">Magnesium</keyword>
<reference evidence="12 13" key="1">
    <citation type="journal article" date="2021" name="Commun. Biol.">
        <title>The genome of Shorea leprosula (Dipterocarpaceae) highlights the ecological relevance of drought in aseasonal tropical rainforests.</title>
        <authorList>
            <person name="Ng K.K.S."/>
            <person name="Kobayashi M.J."/>
            <person name="Fawcett J.A."/>
            <person name="Hatakeyama M."/>
            <person name="Paape T."/>
            <person name="Ng C.H."/>
            <person name="Ang C.C."/>
            <person name="Tnah L.H."/>
            <person name="Lee C.T."/>
            <person name="Nishiyama T."/>
            <person name="Sese J."/>
            <person name="O'Brien M.J."/>
            <person name="Copetti D."/>
            <person name="Mohd Noor M.I."/>
            <person name="Ong R.C."/>
            <person name="Putra M."/>
            <person name="Sireger I.Z."/>
            <person name="Indrioko S."/>
            <person name="Kosugi Y."/>
            <person name="Izuno A."/>
            <person name="Isagi Y."/>
            <person name="Lee S.L."/>
            <person name="Shimizu K.K."/>
        </authorList>
    </citation>
    <scope>NUCLEOTIDE SEQUENCE [LARGE SCALE GENOMIC DNA]</scope>
    <source>
        <strain evidence="12">214</strain>
    </source>
</reference>
<feature type="transmembrane region" description="Helical" evidence="11">
    <location>
        <begin position="163"/>
        <end position="181"/>
    </location>
</feature>
<feature type="transmembrane region" description="Helical" evidence="11">
    <location>
        <begin position="385"/>
        <end position="406"/>
    </location>
</feature>
<keyword evidence="3" id="KW-0813">Transport</keyword>
<dbReference type="GO" id="GO:1990961">
    <property type="term" value="P:xenobiotic detoxification by transmembrane export across the plasma membrane"/>
    <property type="evidence" value="ECO:0007669"/>
    <property type="project" value="InterPro"/>
</dbReference>
<evidence type="ECO:0000256" key="8">
    <source>
        <dbReference type="ARBA" id="ARBA00022842"/>
    </source>
</evidence>
<dbReference type="GO" id="GO:0046872">
    <property type="term" value="F:metal ion binding"/>
    <property type="evidence" value="ECO:0007669"/>
    <property type="project" value="UniProtKB-KW"/>
</dbReference>
<keyword evidence="6 11" id="KW-0812">Transmembrane</keyword>
<feature type="transmembrane region" description="Helical" evidence="11">
    <location>
        <begin position="345"/>
        <end position="373"/>
    </location>
</feature>
<dbReference type="PANTHER" id="PTHR11206">
    <property type="entry name" value="MULTIDRUG RESISTANCE PROTEIN"/>
    <property type="match status" value="1"/>
</dbReference>
<feature type="transmembrane region" description="Helical" evidence="11">
    <location>
        <begin position="193"/>
        <end position="215"/>
    </location>
</feature>
<feature type="transmembrane region" description="Helical" evidence="11">
    <location>
        <begin position="418"/>
        <end position="439"/>
    </location>
</feature>
<dbReference type="Pfam" id="PF03492">
    <property type="entry name" value="Methyltransf_7"/>
    <property type="match status" value="1"/>
</dbReference>
<comment type="subcellular location">
    <subcellularLocation>
        <location evidence="1">Membrane</location>
        <topology evidence="1">Multi-pass membrane protein</topology>
    </subcellularLocation>
</comment>